<reference evidence="2" key="1">
    <citation type="submission" date="2018-05" db="EMBL/GenBank/DDBJ databases">
        <authorList>
            <person name="Lanie J.A."/>
            <person name="Ng W.-L."/>
            <person name="Kazmierczak K.M."/>
            <person name="Andrzejewski T.M."/>
            <person name="Davidsen T.M."/>
            <person name="Wayne K.J."/>
            <person name="Tettelin H."/>
            <person name="Glass J.I."/>
            <person name="Rusch D."/>
            <person name="Podicherti R."/>
            <person name="Tsui H.-C.T."/>
            <person name="Winkler M.E."/>
        </authorList>
    </citation>
    <scope>NUCLEOTIDE SEQUENCE</scope>
</reference>
<feature type="non-terminal residue" evidence="2">
    <location>
        <position position="335"/>
    </location>
</feature>
<accession>A0A381RW95</accession>
<proteinExistence type="predicted"/>
<gene>
    <name evidence="2" type="ORF">METZ01_LOCUS48986</name>
</gene>
<name>A0A381RW95_9ZZZZ</name>
<sequence>MGSLTTQAMSRLTAAGPLSRVDDAVRALADLKAVHLLDYPGDEDGFELGSPTDESEEIGRDLNRYRSVSSQLDLVDPKSILESEPVRVQLAAELPSRVEIMLGLLDRIDVIDSELSSTSEEVNALETLRPLDLDLDLLSGYESLTAFVGTVKDVARTESSAPDGIVIIEGVKPAVAAVFCANASASAVQSELTEAGFAAIPVPEGEGPISVRLEGLSARRGELLAERSTLQEEVDAWAEDHGTSLLSGIELLERDMALALGPIRVAVSGHAFVVDGWIETARSEEVQSVLSETCRVVDIEPFKIVPGGGGHAHHGPELELPPIKFADRQKSKPME</sequence>
<evidence type="ECO:0000313" key="2">
    <source>
        <dbReference type="EMBL" id="SUZ96132.1"/>
    </source>
</evidence>
<dbReference type="Gene3D" id="1.20.1460.20">
    <property type="match status" value="1"/>
</dbReference>
<organism evidence="2">
    <name type="scientific">marine metagenome</name>
    <dbReference type="NCBI Taxonomy" id="408172"/>
    <lineage>
        <taxon>unclassified sequences</taxon>
        <taxon>metagenomes</taxon>
        <taxon>ecological metagenomes</taxon>
    </lineage>
</organism>
<dbReference type="EMBL" id="UINC01002386">
    <property type="protein sequence ID" value="SUZ96132.1"/>
    <property type="molecule type" value="Genomic_DNA"/>
</dbReference>
<evidence type="ECO:0000256" key="1">
    <source>
        <dbReference type="SAM" id="MobiDB-lite"/>
    </source>
</evidence>
<dbReference type="AlphaFoldDB" id="A0A381RW95"/>
<dbReference type="Gene3D" id="3.30.70.2170">
    <property type="match status" value="1"/>
</dbReference>
<dbReference type="Gene3D" id="3.30.70.2750">
    <property type="match status" value="1"/>
</dbReference>
<feature type="region of interest" description="Disordered" evidence="1">
    <location>
        <begin position="307"/>
        <end position="335"/>
    </location>
</feature>
<feature type="compositionally biased region" description="Basic and acidic residues" evidence="1">
    <location>
        <begin position="325"/>
        <end position="335"/>
    </location>
</feature>
<protein>
    <submittedName>
        <fullName evidence="2">Uncharacterized protein</fullName>
    </submittedName>
</protein>